<evidence type="ECO:0008006" key="2">
    <source>
        <dbReference type="Google" id="ProtNLM"/>
    </source>
</evidence>
<organism evidence="1">
    <name type="scientific">marine sediment metagenome</name>
    <dbReference type="NCBI Taxonomy" id="412755"/>
    <lineage>
        <taxon>unclassified sequences</taxon>
        <taxon>metagenomes</taxon>
        <taxon>ecological metagenomes</taxon>
    </lineage>
</organism>
<sequence length="426" mass="46450">MALTGLDYIFGSGLDLIPHIEHMALKYVFAKYAMAPRVKVLTDMQGWNVRKWSEYLPSRRAVALSEDTAIPDTTVQRTRKGELSPKEIGDRYRISDRRRSTDLEDIIADTVEFLGAGIGARVESDLFQTALSTFFGGTLGSAATDYSLALPLQGATVFNNRRRTGTLYHVIHPYQALPVMEKLIQFTGTDSGTNLDFRNQAISSFTLPTFGGMNLAIADLMPRKVVFKAYVDGTGGTFRLQISDGNTVGEHITATITVSATPATMITNIKAALEALTFTGNGTWTVTGSANNDITITPPATLYLDDDSQLRVAVKYDEDGTLDNYVALQKSAYDLVTGLGGNIVDSDGNSLGIKLYERSASAKSLMFYPDALAFDIREAVKSHFETVFQGRTAEYSAYMKYGVGKWSPELGMFIETTANSPFAVGA</sequence>
<name>A0A0F9PUG8_9ZZZZ</name>
<dbReference type="EMBL" id="LAZR01005831">
    <property type="protein sequence ID" value="KKM96812.1"/>
    <property type="molecule type" value="Genomic_DNA"/>
</dbReference>
<proteinExistence type="predicted"/>
<reference evidence="1" key="1">
    <citation type="journal article" date="2015" name="Nature">
        <title>Complex archaea that bridge the gap between prokaryotes and eukaryotes.</title>
        <authorList>
            <person name="Spang A."/>
            <person name="Saw J.H."/>
            <person name="Jorgensen S.L."/>
            <person name="Zaremba-Niedzwiedzka K."/>
            <person name="Martijn J."/>
            <person name="Lind A.E."/>
            <person name="van Eijk R."/>
            <person name="Schleper C."/>
            <person name="Guy L."/>
            <person name="Ettema T.J."/>
        </authorList>
    </citation>
    <scope>NUCLEOTIDE SEQUENCE</scope>
</reference>
<gene>
    <name evidence="1" type="ORF">LCGC14_1174280</name>
</gene>
<accession>A0A0F9PUG8</accession>
<comment type="caution">
    <text evidence="1">The sequence shown here is derived from an EMBL/GenBank/DDBJ whole genome shotgun (WGS) entry which is preliminary data.</text>
</comment>
<dbReference type="AlphaFoldDB" id="A0A0F9PUG8"/>
<protein>
    <recommendedName>
        <fullName evidence="2">Capsid protein</fullName>
    </recommendedName>
</protein>
<evidence type="ECO:0000313" key="1">
    <source>
        <dbReference type="EMBL" id="KKM96812.1"/>
    </source>
</evidence>